<evidence type="ECO:0000313" key="4">
    <source>
        <dbReference type="Proteomes" id="UP000636949"/>
    </source>
</evidence>
<comment type="caution">
    <text evidence="3">The sequence shown here is derived from an EMBL/GenBank/DDBJ whole genome shotgun (WGS) entry which is preliminary data.</text>
</comment>
<organism evidence="3 4">
    <name type="scientific">Cysteiniphilum litorale</name>
    <dbReference type="NCBI Taxonomy" id="2056700"/>
    <lineage>
        <taxon>Bacteria</taxon>
        <taxon>Pseudomonadati</taxon>
        <taxon>Pseudomonadota</taxon>
        <taxon>Gammaproteobacteria</taxon>
        <taxon>Thiotrichales</taxon>
        <taxon>Fastidiosibacteraceae</taxon>
        <taxon>Cysteiniphilum</taxon>
    </lineage>
</organism>
<dbReference type="AlphaFoldDB" id="A0A8J2Z2X5"/>
<feature type="transmembrane region" description="Helical" evidence="1">
    <location>
        <begin position="12"/>
        <end position="34"/>
    </location>
</feature>
<evidence type="ECO:0000313" key="3">
    <source>
        <dbReference type="EMBL" id="GGF90964.1"/>
    </source>
</evidence>
<sequence length="150" mass="16821">MKLIKKVKKIKYFHVLAVVVSLMAINLSGCAFFQNAALVKPLKINADQGANNAQSFYMVVNPNETLENYMAQTKESVYQKMIAQTYKSYQLYPNTADSVDIEYPATAKYIGVYFLVDQDGDASATWSFLLPADTKKAMLDVENNAVELQK</sequence>
<protein>
    <recommendedName>
        <fullName evidence="2">Type VI lipoprotein IgE-like C-terminal domain-containing protein</fullName>
    </recommendedName>
</protein>
<feature type="domain" description="Type VI lipoprotein IgE-like C-terminal" evidence="2">
    <location>
        <begin position="57"/>
        <end position="142"/>
    </location>
</feature>
<evidence type="ECO:0000256" key="1">
    <source>
        <dbReference type="SAM" id="Phobius"/>
    </source>
</evidence>
<dbReference type="InterPro" id="IPR054378">
    <property type="entry name" value="IgE-like_C"/>
</dbReference>
<keyword evidence="1" id="KW-1133">Transmembrane helix</keyword>
<name>A0A8J2Z2X5_9GAMM</name>
<proteinExistence type="predicted"/>
<dbReference type="Pfam" id="PF22361">
    <property type="entry name" value="IglE_N"/>
    <property type="match status" value="1"/>
</dbReference>
<keyword evidence="4" id="KW-1185">Reference proteome</keyword>
<dbReference type="RefSeq" id="WP_117001623.1">
    <property type="nucleotide sequence ID" value="NZ_BMJS01000003.1"/>
</dbReference>
<gene>
    <name evidence="3" type="ORF">GCM10010995_05320</name>
</gene>
<dbReference type="EMBL" id="BMJS01000003">
    <property type="protein sequence ID" value="GGF90964.1"/>
    <property type="molecule type" value="Genomic_DNA"/>
</dbReference>
<reference evidence="3" key="2">
    <citation type="submission" date="2020-09" db="EMBL/GenBank/DDBJ databases">
        <authorList>
            <person name="Sun Q."/>
            <person name="Zhou Y."/>
        </authorList>
    </citation>
    <scope>NUCLEOTIDE SEQUENCE</scope>
    <source>
        <strain evidence="3">CGMCC 1.15758</strain>
    </source>
</reference>
<reference evidence="3" key="1">
    <citation type="journal article" date="2014" name="Int. J. Syst. Evol. Microbiol.">
        <title>Complete genome sequence of Corynebacterium casei LMG S-19264T (=DSM 44701T), isolated from a smear-ripened cheese.</title>
        <authorList>
            <consortium name="US DOE Joint Genome Institute (JGI-PGF)"/>
            <person name="Walter F."/>
            <person name="Albersmeier A."/>
            <person name="Kalinowski J."/>
            <person name="Ruckert C."/>
        </authorList>
    </citation>
    <scope>NUCLEOTIDE SEQUENCE</scope>
    <source>
        <strain evidence="3">CGMCC 1.15758</strain>
    </source>
</reference>
<evidence type="ECO:0000259" key="2">
    <source>
        <dbReference type="Pfam" id="PF22361"/>
    </source>
</evidence>
<keyword evidence="1" id="KW-0812">Transmembrane</keyword>
<dbReference type="Proteomes" id="UP000636949">
    <property type="component" value="Unassembled WGS sequence"/>
</dbReference>
<dbReference type="OrthoDB" id="5628729at2"/>
<keyword evidence="1" id="KW-0472">Membrane</keyword>
<accession>A0A8J2Z2X5</accession>